<dbReference type="InterPro" id="IPR015413">
    <property type="entry name" value="Methionyl/Leucyl_tRNA_Synth"/>
</dbReference>
<gene>
    <name evidence="12" type="ORF">A2607_02435</name>
</gene>
<keyword evidence="4 10" id="KW-0436">Ligase</keyword>
<evidence type="ECO:0000256" key="4">
    <source>
        <dbReference type="ARBA" id="ARBA00022598"/>
    </source>
</evidence>
<accession>A0A1G2QJB7</accession>
<evidence type="ECO:0000256" key="5">
    <source>
        <dbReference type="ARBA" id="ARBA00022741"/>
    </source>
</evidence>
<dbReference type="PANTHER" id="PTHR43326">
    <property type="entry name" value="METHIONYL-TRNA SYNTHETASE"/>
    <property type="match status" value="1"/>
</dbReference>
<evidence type="ECO:0000256" key="3">
    <source>
        <dbReference type="ARBA" id="ARBA00018753"/>
    </source>
</evidence>
<dbReference type="Gene3D" id="2.170.220.10">
    <property type="match status" value="1"/>
</dbReference>
<dbReference type="AlphaFoldDB" id="A0A1G2QJB7"/>
<dbReference type="GO" id="GO:0006431">
    <property type="term" value="P:methionyl-tRNA aminoacylation"/>
    <property type="evidence" value="ECO:0007669"/>
    <property type="project" value="InterPro"/>
</dbReference>
<evidence type="ECO:0000256" key="2">
    <source>
        <dbReference type="ARBA" id="ARBA00012838"/>
    </source>
</evidence>
<dbReference type="InterPro" id="IPR014758">
    <property type="entry name" value="Met-tRNA_synth"/>
</dbReference>
<dbReference type="EC" id="6.1.1.10" evidence="2"/>
<dbReference type="PANTHER" id="PTHR43326:SF1">
    <property type="entry name" value="METHIONINE--TRNA LIGASE, MITOCHONDRIAL"/>
    <property type="match status" value="1"/>
</dbReference>
<proteinExistence type="inferred from homology"/>
<dbReference type="NCBIfam" id="TIGR00398">
    <property type="entry name" value="metG"/>
    <property type="match status" value="1"/>
</dbReference>
<dbReference type="GO" id="GO:0005524">
    <property type="term" value="F:ATP binding"/>
    <property type="evidence" value="ECO:0007669"/>
    <property type="project" value="UniProtKB-KW"/>
</dbReference>
<sequence>MKERTYITTTLPYVNAEPHIGFAVEIIRADIIARYRRALGEEVFFNTGTDEHGQKIYQKALELGLEPQAYVDQLAEKFKAILKPLGISEDINFVRTTDPAHIASAQAFWRTCDQNGFIYKKNYQTKYCIGCELEKTDSELVNGKCPDHPNLAIELRDEENYFFKFPAFGDKLLALYKERPDFVIPAERQKEIKALVERGLQDFSISRLKTKMPWGIAVPTDPEHVIYVWFGALVNYISVLGWPCLADPRYAEGSGEARAESEGGPNDLDNFNHWWLETGGAIQYCGKDNLRQQTAMWQAMLMAAGLSPSKQIVIDGFITSGGQKMSKSLGNVINPLEVVEKYDTDALRYFVAGELAMFEDSDFTWERFHEAYNAKLANGLGNLVSRVMKMAENYLAGPVEITKKEFPADYVKFLSEFEIGKAVDIVWQKISTLDLKIQQTQPFKLIKENKEEAVKIVTELVQGVGEIAKMLEPIMSTTAEKINQAIANNKMPAPLFVRKD</sequence>
<evidence type="ECO:0000256" key="6">
    <source>
        <dbReference type="ARBA" id="ARBA00022840"/>
    </source>
</evidence>
<organism evidence="12 13">
    <name type="scientific">Candidatus Vogelbacteria bacterium RIFOXYD1_FULL_42_15</name>
    <dbReference type="NCBI Taxonomy" id="1802437"/>
    <lineage>
        <taxon>Bacteria</taxon>
        <taxon>Candidatus Vogeliibacteriota</taxon>
    </lineage>
</organism>
<dbReference type="EMBL" id="MHTI01000002">
    <property type="protein sequence ID" value="OHA60744.1"/>
    <property type="molecule type" value="Genomic_DNA"/>
</dbReference>
<dbReference type="SUPFAM" id="SSF47323">
    <property type="entry name" value="Anticodon-binding domain of a subclass of class I aminoacyl-tRNA synthetases"/>
    <property type="match status" value="1"/>
</dbReference>
<evidence type="ECO:0000259" key="11">
    <source>
        <dbReference type="Pfam" id="PF09334"/>
    </source>
</evidence>
<evidence type="ECO:0000256" key="1">
    <source>
        <dbReference type="ARBA" id="ARBA00003314"/>
    </source>
</evidence>
<dbReference type="InterPro" id="IPR023457">
    <property type="entry name" value="Met-tRNA_synth_2"/>
</dbReference>
<keyword evidence="8 10" id="KW-0030">Aminoacyl-tRNA synthetase</keyword>
<evidence type="ECO:0000256" key="7">
    <source>
        <dbReference type="ARBA" id="ARBA00022917"/>
    </source>
</evidence>
<evidence type="ECO:0000256" key="10">
    <source>
        <dbReference type="RuleBase" id="RU363039"/>
    </source>
</evidence>
<evidence type="ECO:0000313" key="12">
    <source>
        <dbReference type="EMBL" id="OHA60744.1"/>
    </source>
</evidence>
<dbReference type="CDD" id="cd00814">
    <property type="entry name" value="MetRS_core"/>
    <property type="match status" value="1"/>
</dbReference>
<feature type="domain" description="Methionyl/Leucyl tRNA synthetase" evidence="11">
    <location>
        <begin position="154"/>
        <end position="388"/>
    </location>
</feature>
<protein>
    <recommendedName>
        <fullName evidence="3">Methionine--tRNA ligase</fullName>
        <ecNumber evidence="2">6.1.1.10</ecNumber>
    </recommendedName>
    <alternativeName>
        <fullName evidence="9">Methionyl-tRNA synthetase</fullName>
    </alternativeName>
</protein>
<evidence type="ECO:0000256" key="8">
    <source>
        <dbReference type="ARBA" id="ARBA00023146"/>
    </source>
</evidence>
<keyword evidence="7 10" id="KW-0648">Protein biosynthesis</keyword>
<dbReference type="InterPro" id="IPR033911">
    <property type="entry name" value="MetRS_core"/>
</dbReference>
<evidence type="ECO:0000313" key="13">
    <source>
        <dbReference type="Proteomes" id="UP000178481"/>
    </source>
</evidence>
<dbReference type="Pfam" id="PF09334">
    <property type="entry name" value="tRNA-synt_1g"/>
    <property type="match status" value="2"/>
</dbReference>
<reference evidence="12 13" key="1">
    <citation type="journal article" date="2016" name="Nat. Commun.">
        <title>Thousands of microbial genomes shed light on interconnected biogeochemical processes in an aquifer system.</title>
        <authorList>
            <person name="Anantharaman K."/>
            <person name="Brown C.T."/>
            <person name="Hug L.A."/>
            <person name="Sharon I."/>
            <person name="Castelle C.J."/>
            <person name="Probst A.J."/>
            <person name="Thomas B.C."/>
            <person name="Singh A."/>
            <person name="Wilkins M.J."/>
            <person name="Karaoz U."/>
            <person name="Brodie E.L."/>
            <person name="Williams K.H."/>
            <person name="Hubbard S.S."/>
            <person name="Banfield J.F."/>
        </authorList>
    </citation>
    <scope>NUCLEOTIDE SEQUENCE [LARGE SCALE GENOMIC DNA]</scope>
</reference>
<evidence type="ECO:0000256" key="9">
    <source>
        <dbReference type="ARBA" id="ARBA00030904"/>
    </source>
</evidence>
<keyword evidence="5 10" id="KW-0547">Nucleotide-binding</keyword>
<feature type="domain" description="Methionyl/Leucyl tRNA synthetase" evidence="11">
    <location>
        <begin position="6"/>
        <end position="147"/>
    </location>
</feature>
<comment type="function">
    <text evidence="1">Is required not only for elongation of protein synthesis but also for the initiation of all mRNA translation through initiator tRNA(fMet) aminoacylation.</text>
</comment>
<dbReference type="Proteomes" id="UP000178481">
    <property type="component" value="Unassembled WGS sequence"/>
</dbReference>
<comment type="similarity">
    <text evidence="10">Belongs to the class-I aminoacyl-tRNA synthetase family.</text>
</comment>
<dbReference type="FunFam" id="2.170.220.10:FF:000003">
    <property type="entry name" value="Methionine--tRNA ligase"/>
    <property type="match status" value="1"/>
</dbReference>
<name>A0A1G2QJB7_9BACT</name>
<dbReference type="SUPFAM" id="SSF52374">
    <property type="entry name" value="Nucleotidylyl transferase"/>
    <property type="match status" value="1"/>
</dbReference>
<dbReference type="Gene3D" id="1.10.730.10">
    <property type="entry name" value="Isoleucyl-tRNA Synthetase, Domain 1"/>
    <property type="match status" value="1"/>
</dbReference>
<keyword evidence="6 10" id="KW-0067">ATP-binding</keyword>
<dbReference type="PRINTS" id="PR01041">
    <property type="entry name" value="TRNASYNTHMET"/>
</dbReference>
<dbReference type="InterPro" id="IPR009080">
    <property type="entry name" value="tRNAsynth_Ia_anticodon-bd"/>
</dbReference>
<dbReference type="InterPro" id="IPR014729">
    <property type="entry name" value="Rossmann-like_a/b/a_fold"/>
</dbReference>
<dbReference type="GO" id="GO:0004825">
    <property type="term" value="F:methionine-tRNA ligase activity"/>
    <property type="evidence" value="ECO:0007669"/>
    <property type="project" value="UniProtKB-EC"/>
</dbReference>
<comment type="caution">
    <text evidence="12">The sequence shown here is derived from an EMBL/GenBank/DDBJ whole genome shotgun (WGS) entry which is preliminary data.</text>
</comment>
<dbReference type="Gene3D" id="3.40.50.620">
    <property type="entry name" value="HUPs"/>
    <property type="match status" value="1"/>
</dbReference>